<proteinExistence type="inferred from homology"/>
<dbReference type="PANTHER" id="PTHR43033:SF1">
    <property type="entry name" value="TRNA(ILE)-LYSIDINE SYNTHASE-RELATED"/>
    <property type="match status" value="1"/>
</dbReference>
<evidence type="ECO:0000259" key="9">
    <source>
        <dbReference type="SMART" id="SM00977"/>
    </source>
</evidence>
<keyword evidence="3 8" id="KW-0436">Ligase</keyword>
<keyword evidence="6 8" id="KW-0067">ATP-binding</keyword>
<dbReference type="EMBL" id="NBAX01000007">
    <property type="protein sequence ID" value="PNP93646.1"/>
    <property type="molecule type" value="Genomic_DNA"/>
</dbReference>
<evidence type="ECO:0000256" key="2">
    <source>
        <dbReference type="ARBA" id="ARBA00022490"/>
    </source>
</evidence>
<dbReference type="Gene3D" id="3.40.50.620">
    <property type="entry name" value="HUPs"/>
    <property type="match status" value="1"/>
</dbReference>
<comment type="similarity">
    <text evidence="8">Belongs to the tRNA(Ile)-lysidine synthase family.</text>
</comment>
<keyword evidence="4 8" id="KW-0819">tRNA processing</keyword>
<evidence type="ECO:0000256" key="1">
    <source>
        <dbReference type="ARBA" id="ARBA00004496"/>
    </source>
</evidence>
<dbReference type="GO" id="GO:0032267">
    <property type="term" value="F:tRNA(Ile)-lysidine synthase activity"/>
    <property type="evidence" value="ECO:0007669"/>
    <property type="project" value="UniProtKB-EC"/>
</dbReference>
<dbReference type="GO" id="GO:0005737">
    <property type="term" value="C:cytoplasm"/>
    <property type="evidence" value="ECO:0007669"/>
    <property type="project" value="UniProtKB-SubCell"/>
</dbReference>
<sequence length="448" mass="51485">MNDFERHIEQYISSLSLLNKEELYLVALSGGADSVCLLRCLHNLGYRLEAVHCHFHLRAEEADRDLLFCQDLCTQLQIPFHSTHFDTKTYAQSHGVSIEMAARDLRYSYFRKMVEVRHAAAVCVGHHSEDSVETILLNLVRSTGIHGLTGISPKKGIIVRPLLCVNRLKIIDYLQSIQQNYVTDSTNFVADVQRNQMRLQVIPQLERINPAAQVNILKAAQRLSDIADIFDNYLSQQVRWHPSEGYSWFPIAELTHEYILWYLLKDFHFSSVQVEQIWQNLHGESGKQWQSSTHELLLDRNRLLIAACSAFPSTVLSMPRIGNYRYDDKWQLAISQEKPDLSAADLKDPRCAFVDSHHVAFPLCLRPVRPADRFQPFGMKGSQLLSDYMTNRKMSVFDKRMQLVLTDAHDHIVWVVNQRTADWCRVTDETTEVLKVVCTAAPCHSSSF</sequence>
<protein>
    <recommendedName>
        <fullName evidence="8">tRNA(Ile)-lysidine synthase</fullName>
        <ecNumber evidence="8">6.3.4.19</ecNumber>
    </recommendedName>
    <alternativeName>
        <fullName evidence="8">tRNA(Ile)-2-lysyl-cytidine synthase</fullName>
    </alternativeName>
    <alternativeName>
        <fullName evidence="8">tRNA(Ile)-lysidine synthetase</fullName>
    </alternativeName>
</protein>
<feature type="domain" description="Lysidine-tRNA(Ile) synthetase C-terminal" evidence="9">
    <location>
        <begin position="363"/>
        <end position="436"/>
    </location>
</feature>
<organism evidence="10 11">
    <name type="scientific">Hoylesella timonensis</name>
    <dbReference type="NCBI Taxonomy" id="386414"/>
    <lineage>
        <taxon>Bacteria</taxon>
        <taxon>Pseudomonadati</taxon>
        <taxon>Bacteroidota</taxon>
        <taxon>Bacteroidia</taxon>
        <taxon>Bacteroidales</taxon>
        <taxon>Prevotellaceae</taxon>
        <taxon>Hoylesella</taxon>
    </lineage>
</organism>
<evidence type="ECO:0000256" key="5">
    <source>
        <dbReference type="ARBA" id="ARBA00022741"/>
    </source>
</evidence>
<dbReference type="InterPro" id="IPR012796">
    <property type="entry name" value="Lysidine-tRNA-synth_C"/>
</dbReference>
<name>A0A2K0XGH8_9BACT</name>
<keyword evidence="2 8" id="KW-0963">Cytoplasm</keyword>
<accession>A0A2K0XGH8</accession>
<dbReference type="SMART" id="SM00977">
    <property type="entry name" value="TilS_C"/>
    <property type="match status" value="1"/>
</dbReference>
<evidence type="ECO:0000256" key="8">
    <source>
        <dbReference type="HAMAP-Rule" id="MF_01161"/>
    </source>
</evidence>
<dbReference type="AlphaFoldDB" id="A0A2K0XGH8"/>
<evidence type="ECO:0000256" key="3">
    <source>
        <dbReference type="ARBA" id="ARBA00022598"/>
    </source>
</evidence>
<reference evidence="10 11" key="1">
    <citation type="submission" date="2017-03" db="EMBL/GenBank/DDBJ databases">
        <authorList>
            <person name="Afonso C.L."/>
            <person name="Miller P.J."/>
            <person name="Scott M.A."/>
            <person name="Spackman E."/>
            <person name="Goraichik I."/>
            <person name="Dimitrov K.M."/>
            <person name="Suarez D.L."/>
            <person name="Swayne D.E."/>
        </authorList>
    </citation>
    <scope>NUCLEOTIDE SEQUENCE [LARGE SCALE GENOMIC DNA]</scope>
    <source>
        <strain evidence="10 11">DNF00076</strain>
    </source>
</reference>
<dbReference type="InterPro" id="IPR014729">
    <property type="entry name" value="Rossmann-like_a/b/a_fold"/>
</dbReference>
<dbReference type="PANTHER" id="PTHR43033">
    <property type="entry name" value="TRNA(ILE)-LYSIDINE SYNTHASE-RELATED"/>
    <property type="match status" value="1"/>
</dbReference>
<dbReference type="GO" id="GO:0005524">
    <property type="term" value="F:ATP binding"/>
    <property type="evidence" value="ECO:0007669"/>
    <property type="project" value="UniProtKB-UniRule"/>
</dbReference>
<dbReference type="Pfam" id="PF01171">
    <property type="entry name" value="ATP_bind_3"/>
    <property type="match status" value="1"/>
</dbReference>
<comment type="subcellular location">
    <subcellularLocation>
        <location evidence="1 8">Cytoplasm</location>
    </subcellularLocation>
</comment>
<comment type="catalytic activity">
    <reaction evidence="7 8">
        <text>cytidine(34) in tRNA(Ile2) + L-lysine + ATP = lysidine(34) in tRNA(Ile2) + AMP + diphosphate + H(+)</text>
        <dbReference type="Rhea" id="RHEA:43744"/>
        <dbReference type="Rhea" id="RHEA-COMP:10625"/>
        <dbReference type="Rhea" id="RHEA-COMP:10670"/>
        <dbReference type="ChEBI" id="CHEBI:15378"/>
        <dbReference type="ChEBI" id="CHEBI:30616"/>
        <dbReference type="ChEBI" id="CHEBI:32551"/>
        <dbReference type="ChEBI" id="CHEBI:33019"/>
        <dbReference type="ChEBI" id="CHEBI:82748"/>
        <dbReference type="ChEBI" id="CHEBI:83665"/>
        <dbReference type="ChEBI" id="CHEBI:456215"/>
        <dbReference type="EC" id="6.3.4.19"/>
    </reaction>
</comment>
<keyword evidence="5 8" id="KW-0547">Nucleotide-binding</keyword>
<comment type="caution">
    <text evidence="10">The sequence shown here is derived from an EMBL/GenBank/DDBJ whole genome shotgun (WGS) entry which is preliminary data.</text>
</comment>
<dbReference type="InterPro" id="IPR011063">
    <property type="entry name" value="TilS/TtcA_N"/>
</dbReference>
<dbReference type="InterPro" id="IPR012094">
    <property type="entry name" value="tRNA_Ile_lys_synt"/>
</dbReference>
<dbReference type="NCBIfam" id="TIGR02432">
    <property type="entry name" value="lysidine_TilS_N"/>
    <property type="match status" value="1"/>
</dbReference>
<dbReference type="EC" id="6.3.4.19" evidence="8"/>
<comment type="function">
    <text evidence="8">Ligates lysine onto the cytidine present at position 34 of the AUA codon-specific tRNA(Ile) that contains the anticodon CAU, in an ATP-dependent manner. Cytidine is converted to lysidine, thus changing the amino acid specificity of the tRNA from methionine to isoleucine.</text>
</comment>
<comment type="domain">
    <text evidence="8">The N-terminal region contains the highly conserved SGGXDS motif, predicted to be a P-loop motif involved in ATP binding.</text>
</comment>
<dbReference type="GO" id="GO:0006400">
    <property type="term" value="P:tRNA modification"/>
    <property type="evidence" value="ECO:0007669"/>
    <property type="project" value="UniProtKB-UniRule"/>
</dbReference>
<evidence type="ECO:0000256" key="7">
    <source>
        <dbReference type="ARBA" id="ARBA00048539"/>
    </source>
</evidence>
<dbReference type="SUPFAM" id="SSF52402">
    <property type="entry name" value="Adenine nucleotide alpha hydrolases-like"/>
    <property type="match status" value="1"/>
</dbReference>
<feature type="binding site" evidence="8">
    <location>
        <begin position="29"/>
        <end position="34"/>
    </location>
    <ligand>
        <name>ATP</name>
        <dbReference type="ChEBI" id="CHEBI:30616"/>
    </ligand>
</feature>
<evidence type="ECO:0000313" key="10">
    <source>
        <dbReference type="EMBL" id="PNP93646.1"/>
    </source>
</evidence>
<dbReference type="Proteomes" id="UP000236634">
    <property type="component" value="Unassembled WGS sequence"/>
</dbReference>
<gene>
    <name evidence="8" type="primary">tilS</name>
    <name evidence="10" type="ORF">BFS16_08705</name>
</gene>
<evidence type="ECO:0000313" key="11">
    <source>
        <dbReference type="Proteomes" id="UP000236634"/>
    </source>
</evidence>
<dbReference type="InterPro" id="IPR012795">
    <property type="entry name" value="tRNA_Ile_lys_synt_N"/>
</dbReference>
<dbReference type="HAMAP" id="MF_01161">
    <property type="entry name" value="tRNA_Ile_lys_synt"/>
    <property type="match status" value="1"/>
</dbReference>
<evidence type="ECO:0000256" key="6">
    <source>
        <dbReference type="ARBA" id="ARBA00022840"/>
    </source>
</evidence>
<evidence type="ECO:0000256" key="4">
    <source>
        <dbReference type="ARBA" id="ARBA00022694"/>
    </source>
</evidence>
<dbReference type="CDD" id="cd01992">
    <property type="entry name" value="TilS_N"/>
    <property type="match status" value="1"/>
</dbReference>